<gene>
    <name evidence="2" type="ORF">CARN2_0645</name>
</gene>
<reference evidence="2" key="1">
    <citation type="submission" date="2009-10" db="EMBL/GenBank/DDBJ databases">
        <title>Diversity of trophic interactions inside an arsenic-rich microbial ecosystem.</title>
        <authorList>
            <person name="Bertin P.N."/>
            <person name="Heinrich-Salmeron A."/>
            <person name="Pelletier E."/>
            <person name="Goulhen-Chollet F."/>
            <person name="Arsene-Ploetze F."/>
            <person name="Gallien S."/>
            <person name="Calteau A."/>
            <person name="Vallenet D."/>
            <person name="Casiot C."/>
            <person name="Chane-Woon-Ming B."/>
            <person name="Giloteaux L."/>
            <person name="Barakat M."/>
            <person name="Bonnefoy V."/>
            <person name="Bruneel O."/>
            <person name="Chandler M."/>
            <person name="Cleiss J."/>
            <person name="Duran R."/>
            <person name="Elbaz-Poulichet F."/>
            <person name="Fonknechten N."/>
            <person name="Lauga B."/>
            <person name="Mornico D."/>
            <person name="Ortet P."/>
            <person name="Schaeffer C."/>
            <person name="Siguier P."/>
            <person name="Alexander Thil Smith A."/>
            <person name="Van Dorsselaer A."/>
            <person name="Weissenbach J."/>
            <person name="Medigue C."/>
            <person name="Le Paslier D."/>
        </authorList>
    </citation>
    <scope>NUCLEOTIDE SEQUENCE</scope>
</reference>
<organism evidence="2">
    <name type="scientific">mine drainage metagenome</name>
    <dbReference type="NCBI Taxonomy" id="410659"/>
    <lineage>
        <taxon>unclassified sequences</taxon>
        <taxon>metagenomes</taxon>
        <taxon>ecological metagenomes</taxon>
    </lineage>
</organism>
<dbReference type="EMBL" id="CABM01000003">
    <property type="protein sequence ID" value="CBH95256.1"/>
    <property type="molecule type" value="Genomic_DNA"/>
</dbReference>
<dbReference type="InterPro" id="IPR011495">
    <property type="entry name" value="Sig_transdc_His_kin_sub2_dim/P"/>
</dbReference>
<feature type="domain" description="Signal transduction histidine kinase subgroup 2 dimerisation and phosphoacceptor" evidence="1">
    <location>
        <begin position="52"/>
        <end position="83"/>
    </location>
</feature>
<evidence type="ECO:0000259" key="1">
    <source>
        <dbReference type="Pfam" id="PF07568"/>
    </source>
</evidence>
<name>E6PK05_9ZZZZ</name>
<proteinExistence type="predicted"/>
<dbReference type="AlphaFoldDB" id="E6PK05"/>
<comment type="caution">
    <text evidence="2">The sequence shown here is derived from an EMBL/GenBank/DDBJ whole genome shotgun (WGS) entry which is preliminary data.</text>
</comment>
<dbReference type="Gene3D" id="3.30.450.20">
    <property type="entry name" value="PAS domain"/>
    <property type="match status" value="1"/>
</dbReference>
<protein>
    <recommendedName>
        <fullName evidence="1">Signal transduction histidine kinase subgroup 2 dimerisation and phosphoacceptor domain-containing protein</fullName>
    </recommendedName>
</protein>
<accession>E6PK05</accession>
<sequence length="141" mass="15946">MALTLLLGAVLDLLRRGRERALNKALRMTQDLRRSEMAMRESLKQKDLLLQEVHHRMKNNLQLVHSLLDLQADAIGGGETLTRRRAMRRRGYGPWPSSIRCSTSRMISPRSISATALSCCSANCARPWGMNASRYRPKSSP</sequence>
<evidence type="ECO:0000313" key="2">
    <source>
        <dbReference type="EMBL" id="CBH95256.1"/>
    </source>
</evidence>
<dbReference type="Pfam" id="PF07568">
    <property type="entry name" value="HisKA_2"/>
    <property type="match status" value="1"/>
</dbReference>